<evidence type="ECO:0000313" key="3">
    <source>
        <dbReference type="Proteomes" id="UP000246085"/>
    </source>
</evidence>
<organism evidence="2 3">
    <name type="scientific">Bradyrhizobium vignae</name>
    <dbReference type="NCBI Taxonomy" id="1549949"/>
    <lineage>
        <taxon>Bacteria</taxon>
        <taxon>Pseudomonadati</taxon>
        <taxon>Pseudomonadota</taxon>
        <taxon>Alphaproteobacteria</taxon>
        <taxon>Hyphomicrobiales</taxon>
        <taxon>Nitrobacteraceae</taxon>
        <taxon>Bradyrhizobium</taxon>
    </lineage>
</organism>
<reference evidence="1 4" key="2">
    <citation type="submission" date="2021-03" db="EMBL/GenBank/DDBJ databases">
        <title>Genome Sequence of Bradyrhizobium vignae strain ISRA400.</title>
        <authorList>
            <person name="Tisa L.S."/>
            <person name="Svistoonoff S."/>
            <person name="Hocher V."/>
            <person name="Fall S."/>
            <person name="Zaiya A."/>
            <person name="Naing D."/>
            <person name="Niang N."/>
            <person name="Diouf A."/>
            <person name="Dasylva M.C."/>
            <person name="Toure O."/>
            <person name="Gueye M."/>
            <person name="Gully D."/>
            <person name="Tisseyre P."/>
            <person name="Simpson S."/>
            <person name="Morris K."/>
            <person name="Thomas W.K."/>
        </authorList>
    </citation>
    <scope>NUCLEOTIDE SEQUENCE [LARGE SCALE GENOMIC DNA]</scope>
    <source>
        <strain evidence="1 4">ISRA400</strain>
    </source>
</reference>
<dbReference type="Proteomes" id="UP000246085">
    <property type="component" value="Chromosome BRAD3257"/>
</dbReference>
<dbReference type="Proteomes" id="UP000669317">
    <property type="component" value="Unassembled WGS sequence"/>
</dbReference>
<gene>
    <name evidence="2" type="ORF">BRAD3257_6749</name>
    <name evidence="1" type="ORF">JWS04_35320</name>
</gene>
<keyword evidence="4" id="KW-1185">Reference proteome</keyword>
<accession>A0A2U3Q8F4</accession>
<dbReference type="EMBL" id="JAGIKT010000121">
    <property type="protein sequence ID" value="MBP0116237.1"/>
    <property type="molecule type" value="Genomic_DNA"/>
</dbReference>
<dbReference type="KEGG" id="bvz:BRAD3257_6749"/>
<sequence length="90" mass="9598">MDVHDETTDDLIGEGTIIIDGRNERVSYWLTVSPEGDPVLAEGSISGSERLIRSLTNARNVKLALGDGPVVTLECEGGSGEEQWVKALTG</sequence>
<reference evidence="2 3" key="1">
    <citation type="submission" date="2018-03" db="EMBL/GenBank/DDBJ databases">
        <authorList>
            <person name="Gully D."/>
        </authorList>
    </citation>
    <scope>NUCLEOTIDE SEQUENCE [LARGE SCALE GENOMIC DNA]</scope>
    <source>
        <strain evidence="2">ORS3257</strain>
    </source>
</reference>
<proteinExistence type="predicted"/>
<evidence type="ECO:0000313" key="4">
    <source>
        <dbReference type="Proteomes" id="UP000669317"/>
    </source>
</evidence>
<dbReference type="AlphaFoldDB" id="A0A2U3Q8F4"/>
<evidence type="ECO:0000313" key="1">
    <source>
        <dbReference type="EMBL" id="MBP0116237.1"/>
    </source>
</evidence>
<name>A0A2U3Q8F4_9BRAD</name>
<protein>
    <submittedName>
        <fullName evidence="2">Uncharacterized protein</fullName>
    </submittedName>
</protein>
<evidence type="ECO:0000313" key="2">
    <source>
        <dbReference type="EMBL" id="SPP97638.1"/>
    </source>
</evidence>
<dbReference type="EMBL" id="LS398110">
    <property type="protein sequence ID" value="SPP97638.1"/>
    <property type="molecule type" value="Genomic_DNA"/>
</dbReference>
<dbReference type="RefSeq" id="WP_122404969.1">
    <property type="nucleotide sequence ID" value="NZ_JAGIKT010000121.1"/>
</dbReference>